<protein>
    <recommendedName>
        <fullName evidence="1">DUF6915 domain-containing protein</fullName>
    </recommendedName>
</protein>
<dbReference type="Pfam" id="PF21866">
    <property type="entry name" value="DUF6915"/>
    <property type="match status" value="1"/>
</dbReference>
<organism evidence="2 3">
    <name type="scientific">Spartinivicinus poritis</name>
    <dbReference type="NCBI Taxonomy" id="2994640"/>
    <lineage>
        <taxon>Bacteria</taxon>
        <taxon>Pseudomonadati</taxon>
        <taxon>Pseudomonadota</taxon>
        <taxon>Gammaproteobacteria</taxon>
        <taxon>Oceanospirillales</taxon>
        <taxon>Zooshikellaceae</taxon>
        <taxon>Spartinivicinus</taxon>
    </lineage>
</organism>
<comment type="caution">
    <text evidence="2">The sequence shown here is derived from an EMBL/GenBank/DDBJ whole genome shotgun (WGS) entry which is preliminary data.</text>
</comment>
<dbReference type="EMBL" id="JAPMOU010000051">
    <property type="protein sequence ID" value="MDE1465081.1"/>
    <property type="molecule type" value="Genomic_DNA"/>
</dbReference>
<accession>A0ABT5UFC9</accession>
<sequence length="204" mass="23043">MNTYKHALISVKHWGGYIDDYYPIHDFIDSTKALCSDSRHRILHTLWGIREIVVPVFGNTITNSDGKTVDVKDLCEKDHLLIDYHYRFIPTLSDFVDLIDTSAIPNWKTTINTMHGLYAENPAVSKILMSPLANTGKLASLLFTHNSWFINEILPLVMGTQPLLTEFAISPNDIFNNMDFELWLNNGSAPPPSAVKLQKTKVAV</sequence>
<evidence type="ECO:0000313" key="2">
    <source>
        <dbReference type="EMBL" id="MDE1465081.1"/>
    </source>
</evidence>
<dbReference type="Proteomes" id="UP001528823">
    <property type="component" value="Unassembled WGS sequence"/>
</dbReference>
<evidence type="ECO:0000313" key="3">
    <source>
        <dbReference type="Proteomes" id="UP001528823"/>
    </source>
</evidence>
<feature type="domain" description="DUF6915" evidence="1">
    <location>
        <begin position="1"/>
        <end position="101"/>
    </location>
</feature>
<keyword evidence="3" id="KW-1185">Reference proteome</keyword>
<evidence type="ECO:0000259" key="1">
    <source>
        <dbReference type="Pfam" id="PF21866"/>
    </source>
</evidence>
<reference evidence="2 3" key="1">
    <citation type="submission" date="2022-11" db="EMBL/GenBank/DDBJ databases">
        <title>Spartinivicinus poritis sp. nov., isolated from scleractinian coral Porites lutea.</title>
        <authorList>
            <person name="Zhang G."/>
            <person name="Cai L."/>
            <person name="Wei Q."/>
        </authorList>
    </citation>
    <scope>NUCLEOTIDE SEQUENCE [LARGE SCALE GENOMIC DNA]</scope>
    <source>
        <strain evidence="2 3">A2-2</strain>
    </source>
</reference>
<proteinExistence type="predicted"/>
<name>A0ABT5UFC9_9GAMM</name>
<dbReference type="RefSeq" id="WP_274691392.1">
    <property type="nucleotide sequence ID" value="NZ_JAPMOU010000051.1"/>
</dbReference>
<dbReference type="InterPro" id="IPR054061">
    <property type="entry name" value="DUF6915"/>
</dbReference>
<gene>
    <name evidence="2" type="ORF">ORQ98_24265</name>
</gene>